<keyword evidence="3" id="KW-1185">Reference proteome</keyword>
<gene>
    <name evidence="2" type="ORF">PRZ48_003235</name>
</gene>
<comment type="caution">
    <text evidence="2">The sequence shown here is derived from an EMBL/GenBank/DDBJ whole genome shotgun (WGS) entry which is preliminary data.</text>
</comment>
<protein>
    <submittedName>
        <fullName evidence="2">Uncharacterized protein</fullName>
    </submittedName>
</protein>
<proteinExistence type="predicted"/>
<feature type="compositionally biased region" description="Low complexity" evidence="1">
    <location>
        <begin position="63"/>
        <end position="83"/>
    </location>
</feature>
<evidence type="ECO:0000313" key="3">
    <source>
        <dbReference type="Proteomes" id="UP001305779"/>
    </source>
</evidence>
<sequence length="259" mass="28845">MDQPGEKPFTFLLLPAEIREKIYTYVLVRHRILISYSQTLPSRYPTSRPTPTPKGLIAITELPSNSTSTNNGNPNSNTNINTQPNAKPRFELSTPFASPTAHSILLTNRQLHHEASFILYSKNVFDFTTMPAVAPFLSLIGPRNRSFLNSIRLSSWNRLGWKLALGALAEVDGSRALEIAVWKFDTYEAQWGVFVRELWEGLQGRLGNVRFCVGGEGWARGGGNVLSSKDIEVLERGFGTVEEVHEDESLSRGPNSSLL</sequence>
<accession>A0ABR0EUK5</accession>
<dbReference type="PANTHER" id="PTHR38790">
    <property type="entry name" value="2EXR DOMAIN-CONTAINING PROTEIN-RELATED"/>
    <property type="match status" value="1"/>
</dbReference>
<dbReference type="EMBL" id="JAXOVC010000002">
    <property type="protein sequence ID" value="KAK4505272.1"/>
    <property type="molecule type" value="Genomic_DNA"/>
</dbReference>
<reference evidence="2 3" key="1">
    <citation type="journal article" date="2023" name="G3 (Bethesda)">
        <title>A chromosome-level genome assembly of Zasmidium syzygii isolated from banana leaves.</title>
        <authorList>
            <person name="van Westerhoven A.C."/>
            <person name="Mehrabi R."/>
            <person name="Talebi R."/>
            <person name="Steentjes M.B.F."/>
            <person name="Corcolon B."/>
            <person name="Chong P.A."/>
            <person name="Kema G.H.J."/>
            <person name="Seidl M.F."/>
        </authorList>
    </citation>
    <scope>NUCLEOTIDE SEQUENCE [LARGE SCALE GENOMIC DNA]</scope>
    <source>
        <strain evidence="2 3">P124</strain>
    </source>
</reference>
<organism evidence="2 3">
    <name type="scientific">Zasmidium cellare</name>
    <name type="common">Wine cellar mold</name>
    <name type="synonym">Racodium cellare</name>
    <dbReference type="NCBI Taxonomy" id="395010"/>
    <lineage>
        <taxon>Eukaryota</taxon>
        <taxon>Fungi</taxon>
        <taxon>Dikarya</taxon>
        <taxon>Ascomycota</taxon>
        <taxon>Pezizomycotina</taxon>
        <taxon>Dothideomycetes</taxon>
        <taxon>Dothideomycetidae</taxon>
        <taxon>Mycosphaerellales</taxon>
        <taxon>Mycosphaerellaceae</taxon>
        <taxon>Zasmidium</taxon>
    </lineage>
</organism>
<name>A0ABR0EUK5_ZASCE</name>
<dbReference type="Proteomes" id="UP001305779">
    <property type="component" value="Unassembled WGS sequence"/>
</dbReference>
<evidence type="ECO:0000313" key="2">
    <source>
        <dbReference type="EMBL" id="KAK4505272.1"/>
    </source>
</evidence>
<evidence type="ECO:0000256" key="1">
    <source>
        <dbReference type="SAM" id="MobiDB-lite"/>
    </source>
</evidence>
<feature type="region of interest" description="Disordered" evidence="1">
    <location>
        <begin position="62"/>
        <end position="83"/>
    </location>
</feature>